<keyword evidence="3" id="KW-1185">Reference proteome</keyword>
<protein>
    <recommendedName>
        <fullName evidence="4">Cilia and flagella associated protein 161</fullName>
    </recommendedName>
</protein>
<dbReference type="InterPro" id="IPR055325">
    <property type="entry name" value="CF161"/>
</dbReference>
<sequence>MSSMQHLEPNLSIRTYQRTVKVGNWNEDMSWEEELLKDFLDKREKGELLIQKSSNLKSNVLKPSCLSAPTDGFLHFGDAVMLVNADVLEVLGGDPTSAPAPVPVCDDVSLSLTPDDSAAYTNQCLGSYCGATASRNLNACVRNTFIITSIDGSPQGDILRYGQNFALRTTDDFTGHLYLASDQQTFVKCARKSRMQEVFLTAQASYLTCWQTSYFDPQMRMEFEGEPVPANIKLLIIHSKTNQCLAVLRKFVLWTYFGKEYEVTARTFLDAHKAEEKMNHWIIVTGDPGNNTLSMFTRPEVPFEKSEEKEKKDCSEQSSKGLCTNKMQNTCS</sequence>
<comment type="caution">
    <text evidence="2">The sequence shown here is derived from an EMBL/GenBank/DDBJ whole genome shotgun (WGS) entry which is preliminary data.</text>
</comment>
<organism evidence="2 3">
    <name type="scientific">Pleurodeles waltl</name>
    <name type="common">Iberian ribbed newt</name>
    <dbReference type="NCBI Taxonomy" id="8319"/>
    <lineage>
        <taxon>Eukaryota</taxon>
        <taxon>Metazoa</taxon>
        <taxon>Chordata</taxon>
        <taxon>Craniata</taxon>
        <taxon>Vertebrata</taxon>
        <taxon>Euteleostomi</taxon>
        <taxon>Amphibia</taxon>
        <taxon>Batrachia</taxon>
        <taxon>Caudata</taxon>
        <taxon>Salamandroidea</taxon>
        <taxon>Salamandridae</taxon>
        <taxon>Pleurodelinae</taxon>
        <taxon>Pleurodeles</taxon>
    </lineage>
</organism>
<feature type="compositionally biased region" description="Basic and acidic residues" evidence="1">
    <location>
        <begin position="301"/>
        <end position="315"/>
    </location>
</feature>
<dbReference type="Proteomes" id="UP001066276">
    <property type="component" value="Chromosome 3_2"/>
</dbReference>
<dbReference type="GO" id="GO:0031514">
    <property type="term" value="C:motile cilium"/>
    <property type="evidence" value="ECO:0007669"/>
    <property type="project" value="TreeGrafter"/>
</dbReference>
<evidence type="ECO:0000313" key="2">
    <source>
        <dbReference type="EMBL" id="KAJ1179089.1"/>
    </source>
</evidence>
<dbReference type="AlphaFoldDB" id="A0AAV7TQZ1"/>
<feature type="compositionally biased region" description="Polar residues" evidence="1">
    <location>
        <begin position="321"/>
        <end position="332"/>
    </location>
</feature>
<dbReference type="GO" id="GO:0060271">
    <property type="term" value="P:cilium assembly"/>
    <property type="evidence" value="ECO:0007669"/>
    <property type="project" value="TreeGrafter"/>
</dbReference>
<evidence type="ECO:0000313" key="3">
    <source>
        <dbReference type="Proteomes" id="UP001066276"/>
    </source>
</evidence>
<feature type="region of interest" description="Disordered" evidence="1">
    <location>
        <begin position="301"/>
        <end position="332"/>
    </location>
</feature>
<dbReference type="PANTHER" id="PTHR24274">
    <property type="entry name" value="CILIA- AND FLAGELLA-ASSOCIATED PROTEIN 161"/>
    <property type="match status" value="1"/>
</dbReference>
<dbReference type="Pfam" id="PF24569">
    <property type="entry name" value="CFAP161"/>
    <property type="match status" value="1"/>
</dbReference>
<dbReference type="PANTHER" id="PTHR24274:SF1">
    <property type="entry name" value="CILIA- AND FLAGELLA-ASSOCIATED PROTEIN 161"/>
    <property type="match status" value="1"/>
</dbReference>
<evidence type="ECO:0000256" key="1">
    <source>
        <dbReference type="SAM" id="MobiDB-lite"/>
    </source>
</evidence>
<name>A0AAV7TQZ1_PLEWA</name>
<evidence type="ECO:0008006" key="4">
    <source>
        <dbReference type="Google" id="ProtNLM"/>
    </source>
</evidence>
<dbReference type="EMBL" id="JANPWB010000006">
    <property type="protein sequence ID" value="KAJ1179089.1"/>
    <property type="molecule type" value="Genomic_DNA"/>
</dbReference>
<accession>A0AAV7TQZ1</accession>
<gene>
    <name evidence="2" type="ORF">NDU88_004325</name>
</gene>
<reference evidence="2" key="1">
    <citation type="journal article" date="2022" name="bioRxiv">
        <title>Sequencing and chromosome-scale assembly of the giantPleurodeles waltlgenome.</title>
        <authorList>
            <person name="Brown T."/>
            <person name="Elewa A."/>
            <person name="Iarovenko S."/>
            <person name="Subramanian E."/>
            <person name="Araus A.J."/>
            <person name="Petzold A."/>
            <person name="Susuki M."/>
            <person name="Suzuki K.-i.T."/>
            <person name="Hayashi T."/>
            <person name="Toyoda A."/>
            <person name="Oliveira C."/>
            <person name="Osipova E."/>
            <person name="Leigh N.D."/>
            <person name="Simon A."/>
            <person name="Yun M.H."/>
        </authorList>
    </citation>
    <scope>NUCLEOTIDE SEQUENCE</scope>
    <source>
        <strain evidence="2">20211129_DDA</strain>
        <tissue evidence="2">Liver</tissue>
    </source>
</reference>
<proteinExistence type="predicted"/>